<keyword evidence="3" id="KW-1185">Reference proteome</keyword>
<dbReference type="AlphaFoldDB" id="A0AA39YAP1"/>
<evidence type="ECO:0000313" key="3">
    <source>
        <dbReference type="Proteomes" id="UP001174936"/>
    </source>
</evidence>
<dbReference type="PANTHER" id="PTHR35896">
    <property type="entry name" value="IG-LIKE DOMAIN-CONTAINING PROTEIN"/>
    <property type="match status" value="1"/>
</dbReference>
<dbReference type="Proteomes" id="UP001174936">
    <property type="component" value="Unassembled WGS sequence"/>
</dbReference>
<keyword evidence="1" id="KW-1133">Transmembrane helix</keyword>
<organism evidence="2 3">
    <name type="scientific">Cercophora newfieldiana</name>
    <dbReference type="NCBI Taxonomy" id="92897"/>
    <lineage>
        <taxon>Eukaryota</taxon>
        <taxon>Fungi</taxon>
        <taxon>Dikarya</taxon>
        <taxon>Ascomycota</taxon>
        <taxon>Pezizomycotina</taxon>
        <taxon>Sordariomycetes</taxon>
        <taxon>Sordariomycetidae</taxon>
        <taxon>Sordariales</taxon>
        <taxon>Lasiosphaeriaceae</taxon>
        <taxon>Cercophora</taxon>
    </lineage>
</organism>
<comment type="caution">
    <text evidence="2">The sequence shown here is derived from an EMBL/GenBank/DDBJ whole genome shotgun (WGS) entry which is preliminary data.</text>
</comment>
<dbReference type="PANTHER" id="PTHR35896:SF3">
    <property type="entry name" value="MAJOR FACILITATOR SUPERFAMILY TRANSPORTER"/>
    <property type="match status" value="1"/>
</dbReference>
<accession>A0AA39YAP1</accession>
<sequence length="267" mass="30783">MAGRTEYSPIDRRSLSADEAGQSLLSQDEKPFVFNNRSPAQRRYTAAIKAVLFLILLVVHAGLIVLLAKWLASSFLGAHAEYPAEGHDHGGTCLLRDEHTQYTFEGVIPAVYKDPDAEFLMKDPCGRTAAEARARGCRYGMLYGAWLPEACYDEETEENFRKYTNWRFWLQPNRTQELSYEEVAKGEHEYVLVEWQYHQRHCAEMGRRIFTAMSRRGLHTIDSYLSQWAHTDHCAHSVMEVRPTHELGAILWRKFPDCGVVRWKNAK</sequence>
<keyword evidence="1" id="KW-0812">Transmembrane</keyword>
<evidence type="ECO:0000313" key="2">
    <source>
        <dbReference type="EMBL" id="KAK0649141.1"/>
    </source>
</evidence>
<feature type="transmembrane region" description="Helical" evidence="1">
    <location>
        <begin position="51"/>
        <end position="72"/>
    </location>
</feature>
<proteinExistence type="predicted"/>
<reference evidence="2" key="1">
    <citation type="submission" date="2023-06" db="EMBL/GenBank/DDBJ databases">
        <title>Genome-scale phylogeny and comparative genomics of the fungal order Sordariales.</title>
        <authorList>
            <consortium name="Lawrence Berkeley National Laboratory"/>
            <person name="Hensen N."/>
            <person name="Bonometti L."/>
            <person name="Westerberg I."/>
            <person name="Brannstrom I.O."/>
            <person name="Guillou S."/>
            <person name="Cros-Aarteil S."/>
            <person name="Calhoun S."/>
            <person name="Haridas S."/>
            <person name="Kuo A."/>
            <person name="Mondo S."/>
            <person name="Pangilinan J."/>
            <person name="Riley R."/>
            <person name="Labutti K."/>
            <person name="Andreopoulos B."/>
            <person name="Lipzen A."/>
            <person name="Chen C."/>
            <person name="Yanf M."/>
            <person name="Daum C."/>
            <person name="Ng V."/>
            <person name="Clum A."/>
            <person name="Steindorff A."/>
            <person name="Ohm R."/>
            <person name="Martin F."/>
            <person name="Silar P."/>
            <person name="Natvig D."/>
            <person name="Lalanne C."/>
            <person name="Gautier V."/>
            <person name="Ament-Velasquez S.L."/>
            <person name="Kruys A."/>
            <person name="Hutchinson M.I."/>
            <person name="Powell A.J."/>
            <person name="Barry K."/>
            <person name="Miller A.N."/>
            <person name="Grigoriev I.V."/>
            <person name="Debuchy R."/>
            <person name="Gladieux P."/>
            <person name="Thoren M.H."/>
            <person name="Johannesson H."/>
        </authorList>
    </citation>
    <scope>NUCLEOTIDE SEQUENCE</scope>
    <source>
        <strain evidence="2">SMH2532-1</strain>
    </source>
</reference>
<protein>
    <submittedName>
        <fullName evidence="2">Uncharacterized protein</fullName>
    </submittedName>
</protein>
<dbReference type="InterPro" id="IPR053008">
    <property type="entry name" value="Phomopsin_biosynth_assoc"/>
</dbReference>
<keyword evidence="1" id="KW-0472">Membrane</keyword>
<evidence type="ECO:0000256" key="1">
    <source>
        <dbReference type="SAM" id="Phobius"/>
    </source>
</evidence>
<dbReference type="EMBL" id="JAULSV010000003">
    <property type="protein sequence ID" value="KAK0649141.1"/>
    <property type="molecule type" value="Genomic_DNA"/>
</dbReference>
<name>A0AA39YAP1_9PEZI</name>
<gene>
    <name evidence="2" type="ORF">B0T16DRAFT_456580</name>
</gene>